<evidence type="ECO:0000313" key="3">
    <source>
        <dbReference type="Proteomes" id="UP000006001"/>
    </source>
</evidence>
<dbReference type="EMBL" id="ACUX02000019">
    <property type="protein sequence ID" value="EEZ60434.1"/>
    <property type="molecule type" value="Genomic_DNA"/>
</dbReference>
<dbReference type="AlphaFoldDB" id="D0WJ87"/>
<dbReference type="Proteomes" id="UP000006001">
    <property type="component" value="Unassembled WGS sequence"/>
</dbReference>
<proteinExistence type="predicted"/>
<feature type="region of interest" description="Disordered" evidence="1">
    <location>
        <begin position="1"/>
        <end position="24"/>
    </location>
</feature>
<dbReference type="STRING" id="649764.HMPREF0762_01913"/>
<comment type="caution">
    <text evidence="2">The sequence shown here is derived from an EMBL/GenBank/DDBJ whole genome shotgun (WGS) entry which is preliminary data.</text>
</comment>
<evidence type="ECO:0000256" key="1">
    <source>
        <dbReference type="SAM" id="MobiDB-lite"/>
    </source>
</evidence>
<protein>
    <submittedName>
        <fullName evidence="2">Uncharacterized protein</fullName>
    </submittedName>
</protein>
<keyword evidence="3" id="KW-1185">Reference proteome</keyword>
<reference evidence="2" key="1">
    <citation type="submission" date="2009-10" db="EMBL/GenBank/DDBJ databases">
        <authorList>
            <person name="Weinstock G."/>
            <person name="Sodergren E."/>
            <person name="Clifton S."/>
            <person name="Fulton L."/>
            <person name="Fulton B."/>
            <person name="Courtney L."/>
            <person name="Fronick C."/>
            <person name="Harrison M."/>
            <person name="Strong C."/>
            <person name="Farmer C."/>
            <person name="Delahaunty K."/>
            <person name="Markovic C."/>
            <person name="Hall O."/>
            <person name="Minx P."/>
            <person name="Tomlinson C."/>
            <person name="Mitreva M."/>
            <person name="Nelson J."/>
            <person name="Hou S."/>
            <person name="Wollam A."/>
            <person name="Pepin K.H."/>
            <person name="Johnson M."/>
            <person name="Bhonagiri V."/>
            <person name="Nash W.E."/>
            <person name="Warren W."/>
            <person name="Chinwalla A."/>
            <person name="Mardis E.R."/>
            <person name="Wilson R.K."/>
        </authorList>
    </citation>
    <scope>NUCLEOTIDE SEQUENCE [LARGE SCALE GENOMIC DNA]</scope>
    <source>
        <strain evidence="2">ATCC 700122</strain>
    </source>
</reference>
<sequence length="47" mass="5130">MVHPAAPSSHCMRARGSANRQTLQTAHAHHALRGLLHNTTETVARYA</sequence>
<organism evidence="2 3">
    <name type="scientific">Slackia exigua (strain ATCC 700122 / DSM 15923 / CIP 105133 / JCM 11022 / KCTC 5966 / S-7)</name>
    <dbReference type="NCBI Taxonomy" id="649764"/>
    <lineage>
        <taxon>Bacteria</taxon>
        <taxon>Bacillati</taxon>
        <taxon>Actinomycetota</taxon>
        <taxon>Coriobacteriia</taxon>
        <taxon>Eggerthellales</taxon>
        <taxon>Eggerthellaceae</taxon>
        <taxon>Slackia</taxon>
    </lineage>
</organism>
<accession>D0WJ87</accession>
<evidence type="ECO:0000313" key="2">
    <source>
        <dbReference type="EMBL" id="EEZ60434.1"/>
    </source>
</evidence>
<name>D0WJ87_SLAES</name>
<dbReference type="HOGENOM" id="CLU_3173257_0_0_11"/>
<gene>
    <name evidence="2" type="ORF">HMPREF0762_01913</name>
</gene>